<dbReference type="SUPFAM" id="SSF53597">
    <property type="entry name" value="Dihydrofolate reductase-like"/>
    <property type="match status" value="1"/>
</dbReference>
<dbReference type="PANTHER" id="PTHR38011:SF11">
    <property type="entry name" value="2,5-DIAMINO-6-RIBOSYLAMINO-4(3H)-PYRIMIDINONE 5'-PHOSPHATE REDUCTASE"/>
    <property type="match status" value="1"/>
</dbReference>
<dbReference type="AlphaFoldDB" id="A0A4R4RX93"/>
<reference evidence="2 3" key="1">
    <citation type="submission" date="2019-02" db="EMBL/GenBank/DDBJ databases">
        <title>Draft genome sequences of novel Actinobacteria.</title>
        <authorList>
            <person name="Sahin N."/>
            <person name="Ay H."/>
            <person name="Saygin H."/>
        </authorList>
    </citation>
    <scope>NUCLEOTIDE SEQUENCE [LARGE SCALE GENOMIC DNA]</scope>
    <source>
        <strain evidence="2 3">KC603</strain>
    </source>
</reference>
<dbReference type="Gene3D" id="3.40.430.10">
    <property type="entry name" value="Dihydrofolate Reductase, subunit A"/>
    <property type="match status" value="1"/>
</dbReference>
<protein>
    <recommendedName>
        <fullName evidence="1">Bacterial bifunctional deaminase-reductase C-terminal domain-containing protein</fullName>
    </recommendedName>
</protein>
<dbReference type="Proteomes" id="UP000295621">
    <property type="component" value="Unassembled WGS sequence"/>
</dbReference>
<accession>A0A4R4RX93</accession>
<comment type="caution">
    <text evidence="2">The sequence shown here is derived from an EMBL/GenBank/DDBJ whole genome shotgun (WGS) entry which is preliminary data.</text>
</comment>
<keyword evidence="3" id="KW-1185">Reference proteome</keyword>
<dbReference type="Pfam" id="PF01872">
    <property type="entry name" value="RibD_C"/>
    <property type="match status" value="1"/>
</dbReference>
<evidence type="ECO:0000259" key="1">
    <source>
        <dbReference type="Pfam" id="PF01872"/>
    </source>
</evidence>
<dbReference type="GO" id="GO:0008703">
    <property type="term" value="F:5-amino-6-(5-phosphoribosylamino)uracil reductase activity"/>
    <property type="evidence" value="ECO:0007669"/>
    <property type="project" value="InterPro"/>
</dbReference>
<dbReference type="GO" id="GO:0009231">
    <property type="term" value="P:riboflavin biosynthetic process"/>
    <property type="evidence" value="ECO:0007669"/>
    <property type="project" value="InterPro"/>
</dbReference>
<dbReference type="PANTHER" id="PTHR38011">
    <property type="entry name" value="DIHYDROFOLATE REDUCTASE FAMILY PROTEIN (AFU_ORTHOLOGUE AFUA_8G06820)"/>
    <property type="match status" value="1"/>
</dbReference>
<dbReference type="EMBL" id="SMKL01000010">
    <property type="protein sequence ID" value="TDC53243.1"/>
    <property type="molecule type" value="Genomic_DNA"/>
</dbReference>
<name>A0A4R4RX93_9ACTN</name>
<sequence length="262" mass="28171">MLYLIRRPRRRRVDLDTAPTASAGKIESCGNSIHRTQLASVGNSWPADTDSEGLRLASAGSREGGGRSPREGVEAVTARIGRTISASAFVSLDGVVNHMEKWHYDYVDDESDALALEQLRAAGALLMGRKTYEVYAATWPDRDGAYADAINAMPKLVASTTLGQPAWANTEVLDGELVQSIRALRAEDDAPILMHGYGPVAKALLEADLLDELHLWVHPHLAGVGDESDLVLHQGLTKKLDLTGTRTLASGVVVLTLRNPGS</sequence>
<organism evidence="2 3">
    <name type="scientific">Jiangella ureilytica</name>
    <dbReference type="NCBI Taxonomy" id="2530374"/>
    <lineage>
        <taxon>Bacteria</taxon>
        <taxon>Bacillati</taxon>
        <taxon>Actinomycetota</taxon>
        <taxon>Actinomycetes</taxon>
        <taxon>Jiangellales</taxon>
        <taxon>Jiangellaceae</taxon>
        <taxon>Jiangella</taxon>
    </lineage>
</organism>
<dbReference type="OrthoDB" id="3471498at2"/>
<proteinExistence type="predicted"/>
<gene>
    <name evidence="2" type="ORF">E1212_06115</name>
</gene>
<evidence type="ECO:0000313" key="3">
    <source>
        <dbReference type="Proteomes" id="UP000295621"/>
    </source>
</evidence>
<feature type="domain" description="Bacterial bifunctional deaminase-reductase C-terminal" evidence="1">
    <location>
        <begin position="83"/>
        <end position="254"/>
    </location>
</feature>
<dbReference type="InterPro" id="IPR024072">
    <property type="entry name" value="DHFR-like_dom_sf"/>
</dbReference>
<evidence type="ECO:0000313" key="2">
    <source>
        <dbReference type="EMBL" id="TDC53243.1"/>
    </source>
</evidence>
<dbReference type="InterPro" id="IPR050765">
    <property type="entry name" value="Riboflavin_Biosynth_HTPR"/>
</dbReference>
<dbReference type="InterPro" id="IPR002734">
    <property type="entry name" value="RibDG_C"/>
</dbReference>